<dbReference type="Proteomes" id="UP000183257">
    <property type="component" value="Unassembled WGS sequence"/>
</dbReference>
<dbReference type="PANTHER" id="PTHR36456">
    <property type="entry name" value="UPF0232 PROTEIN SCO3875"/>
    <property type="match status" value="1"/>
</dbReference>
<dbReference type="RefSeq" id="WP_072302680.1">
    <property type="nucleotide sequence ID" value="NZ_CBDUMO010000001.1"/>
</dbReference>
<dbReference type="AlphaFoldDB" id="A0A1K1MYA0"/>
<dbReference type="Pfam" id="PF05258">
    <property type="entry name" value="DciA"/>
    <property type="match status" value="1"/>
</dbReference>
<proteinExistence type="predicted"/>
<dbReference type="PANTHER" id="PTHR36456:SF1">
    <property type="entry name" value="UPF0232 PROTEIN SCO3875"/>
    <property type="match status" value="1"/>
</dbReference>
<evidence type="ECO:0000313" key="1">
    <source>
        <dbReference type="EMBL" id="SFW28095.1"/>
    </source>
</evidence>
<accession>A0A1K1MYA0</accession>
<gene>
    <name evidence="1" type="ORF">SAMN05660313_01039</name>
</gene>
<evidence type="ECO:0008006" key="3">
    <source>
        <dbReference type="Google" id="ProtNLM"/>
    </source>
</evidence>
<dbReference type="OrthoDB" id="9804942at2"/>
<dbReference type="EMBL" id="FPIY01000001">
    <property type="protein sequence ID" value="SFW28095.1"/>
    <property type="molecule type" value="Genomic_DNA"/>
</dbReference>
<reference evidence="2" key="1">
    <citation type="submission" date="2016-11" db="EMBL/GenBank/DDBJ databases">
        <authorList>
            <person name="Varghese N."/>
            <person name="Submissions S."/>
        </authorList>
    </citation>
    <scope>NUCLEOTIDE SEQUENCE [LARGE SCALE GENOMIC DNA]</scope>
    <source>
        <strain evidence="2">DSM 24786</strain>
    </source>
</reference>
<organism evidence="1 2">
    <name type="scientific">Cellulophaga fucicola</name>
    <dbReference type="NCBI Taxonomy" id="76595"/>
    <lineage>
        <taxon>Bacteria</taxon>
        <taxon>Pseudomonadati</taxon>
        <taxon>Bacteroidota</taxon>
        <taxon>Flavobacteriia</taxon>
        <taxon>Flavobacteriales</taxon>
        <taxon>Flavobacteriaceae</taxon>
        <taxon>Cellulophaga</taxon>
    </lineage>
</organism>
<dbReference type="STRING" id="76595.SAMN05660313_01039"/>
<evidence type="ECO:0000313" key="2">
    <source>
        <dbReference type="Proteomes" id="UP000183257"/>
    </source>
</evidence>
<protein>
    <recommendedName>
        <fullName evidence="3">RNA-binding protein</fullName>
    </recommendedName>
</protein>
<keyword evidence="2" id="KW-1185">Reference proteome</keyword>
<name>A0A1K1MYA0_9FLAO</name>
<sequence length="98" mass="10983">MAKRKKENLLLGDLLQDFIKENKLDRGIDGVDARAAWKNLMGPGVNNYTTSVELRATTLFVSLSSSVLREELSHGNSKIIKMINEDLGKEVVKKLVLR</sequence>
<dbReference type="InterPro" id="IPR007922">
    <property type="entry name" value="DciA-like"/>
</dbReference>